<dbReference type="AlphaFoldDB" id="A0A558CPK3"/>
<comment type="cofactor">
    <cofactor evidence="1 5 7 8">
        <name>pyridoxal 5'-phosphate</name>
        <dbReference type="ChEBI" id="CHEBI:597326"/>
    </cofactor>
</comment>
<sequence length="413" mass="45118">MNQMLRYIESELYMESAALNRIAEQVGTPFYCYSKANIEQQIASCKAAFNRLDATIHYAAKANSNLSILRMMAKAGLGADVVSVGELERVIIAGIPAEKVIFSGVGKRKDEMVAALNAGIGQFNLESIPELDALILLCESLNKTAGVSVRINPDVDGSTHRHITTGVKGSKFGISMEQLDQALSRIGESAHLQLRGLAVHIGSQIVTAAPYRKVCERLRDWIVNLRRAGHAITHLDLGGGFGIDYGDGNYLDFESVATVMHETLQGLDNLQIAIEPGRSIVGNAGVLVSAVIFRKEDDPLPFLILDAGMNDLMRPALYQASHPIQPLLERKVEMEVVNVVGPICESTDFFSKAITLPKIAQGERVALLQAGAYGAVMASIYNSRDIIPEVMVDGDRFETIRRRITNHNLLEFE</sequence>
<dbReference type="GO" id="GO:0008836">
    <property type="term" value="F:diaminopimelate decarboxylase activity"/>
    <property type="evidence" value="ECO:0007669"/>
    <property type="project" value="UniProtKB-UniRule"/>
</dbReference>
<feature type="binding site" evidence="5">
    <location>
        <position position="278"/>
    </location>
    <ligand>
        <name>substrate</name>
    </ligand>
</feature>
<feature type="binding site" evidence="5">
    <location>
        <position position="314"/>
    </location>
    <ligand>
        <name>substrate</name>
    </ligand>
</feature>
<evidence type="ECO:0000313" key="11">
    <source>
        <dbReference type="EMBL" id="TVT50685.1"/>
    </source>
</evidence>
<dbReference type="PANTHER" id="PTHR43727">
    <property type="entry name" value="DIAMINOPIMELATE DECARBOXYLASE"/>
    <property type="match status" value="1"/>
</dbReference>
<comment type="pathway">
    <text evidence="5 8">Amino-acid biosynthesis; L-lysine biosynthesis via DAP pathway; L-lysine from DL-2,6-diaminopimelate: step 1/1.</text>
</comment>
<keyword evidence="3 5" id="KW-0663">Pyridoxal phosphate</keyword>
<comment type="subunit">
    <text evidence="5">Homodimer.</text>
</comment>
<comment type="similarity">
    <text evidence="5">Belongs to the Orn/Lys/Arg decarboxylase class-II family. LysA subfamily.</text>
</comment>
<feature type="binding site" evidence="5">
    <location>
        <position position="240"/>
    </location>
    <ligand>
        <name>pyridoxal 5'-phosphate</name>
        <dbReference type="ChEBI" id="CHEBI:597326"/>
    </ligand>
</feature>
<keyword evidence="2 5" id="KW-0210">Decarboxylase</keyword>
<feature type="domain" description="Orn/DAP/Arg decarboxylase 2 C-terminal" evidence="9">
    <location>
        <begin position="30"/>
        <end position="371"/>
    </location>
</feature>
<evidence type="ECO:0000259" key="9">
    <source>
        <dbReference type="Pfam" id="PF00278"/>
    </source>
</evidence>
<feature type="active site" description="Proton donor" evidence="7">
    <location>
        <position position="344"/>
    </location>
</feature>
<dbReference type="Gene3D" id="3.20.20.10">
    <property type="entry name" value="Alanine racemase"/>
    <property type="match status" value="1"/>
</dbReference>
<dbReference type="PRINTS" id="PR01181">
    <property type="entry name" value="DAPDCRBXLASE"/>
</dbReference>
<dbReference type="NCBIfam" id="TIGR01048">
    <property type="entry name" value="lysA"/>
    <property type="match status" value="1"/>
</dbReference>
<organism evidence="11 12">
    <name type="scientific">Sedimenticola thiotaurini</name>
    <dbReference type="NCBI Taxonomy" id="1543721"/>
    <lineage>
        <taxon>Bacteria</taxon>
        <taxon>Pseudomonadati</taxon>
        <taxon>Pseudomonadota</taxon>
        <taxon>Gammaproteobacteria</taxon>
        <taxon>Chromatiales</taxon>
        <taxon>Sedimenticolaceae</taxon>
        <taxon>Sedimenticola</taxon>
    </lineage>
</organism>
<dbReference type="InterPro" id="IPR009006">
    <property type="entry name" value="Ala_racemase/Decarboxylase_C"/>
</dbReference>
<feature type="binding site" evidence="5">
    <location>
        <position position="318"/>
    </location>
    <ligand>
        <name>substrate</name>
    </ligand>
</feature>
<feature type="binding site" evidence="5">
    <location>
        <begin position="275"/>
        <end position="278"/>
    </location>
    <ligand>
        <name>pyridoxal 5'-phosphate</name>
        <dbReference type="ChEBI" id="CHEBI:597326"/>
    </ligand>
</feature>
<feature type="modified residue" description="N6-(pyridoxal phosphate)lysine" evidence="5 7">
    <location>
        <position position="61"/>
    </location>
</feature>
<dbReference type="CDD" id="cd06828">
    <property type="entry name" value="PLPDE_III_DapDC"/>
    <property type="match status" value="1"/>
</dbReference>
<dbReference type="InterPro" id="IPR022644">
    <property type="entry name" value="De-COase2_N"/>
</dbReference>
<evidence type="ECO:0000256" key="1">
    <source>
        <dbReference type="ARBA" id="ARBA00001933"/>
    </source>
</evidence>
<dbReference type="HAMAP" id="MF_02120">
    <property type="entry name" value="LysA"/>
    <property type="match status" value="1"/>
</dbReference>
<evidence type="ECO:0000256" key="2">
    <source>
        <dbReference type="ARBA" id="ARBA00022793"/>
    </source>
</evidence>
<dbReference type="SUPFAM" id="SSF50621">
    <property type="entry name" value="Alanine racemase C-terminal domain-like"/>
    <property type="match status" value="1"/>
</dbReference>
<name>A0A558CPK3_9GAMM</name>
<evidence type="ECO:0000256" key="5">
    <source>
        <dbReference type="HAMAP-Rule" id="MF_02120"/>
    </source>
</evidence>
<evidence type="ECO:0000256" key="8">
    <source>
        <dbReference type="RuleBase" id="RU003738"/>
    </source>
</evidence>
<dbReference type="InterPro" id="IPR002986">
    <property type="entry name" value="DAP_deCOOHase_LysA"/>
</dbReference>
<dbReference type="PRINTS" id="PR01179">
    <property type="entry name" value="ODADCRBXLASE"/>
</dbReference>
<comment type="function">
    <text evidence="5">Specifically catalyzes the decarboxylation of meso-diaminopimelate (meso-DAP) to L-lysine.</text>
</comment>
<proteinExistence type="inferred from homology"/>
<dbReference type="InterPro" id="IPR022643">
    <property type="entry name" value="De-COase2_C"/>
</dbReference>
<gene>
    <name evidence="5 11" type="primary">lysA</name>
    <name evidence="11" type="ORF">FHK82_16165</name>
</gene>
<comment type="caution">
    <text evidence="11">The sequence shown here is derived from an EMBL/GenBank/DDBJ whole genome shotgun (WGS) entry which is preliminary data.</text>
</comment>
<reference evidence="11 12" key="1">
    <citation type="submission" date="2019-07" db="EMBL/GenBank/DDBJ databases">
        <title>The pathways for chlorine oxyanion respiration interact through the shared metabolite chlorate.</title>
        <authorList>
            <person name="Barnum T.P."/>
            <person name="Cheng Y."/>
            <person name="Hill K.A."/>
            <person name="Lucas L.N."/>
            <person name="Carlson H.K."/>
            <person name="Coates J.D."/>
        </authorList>
    </citation>
    <scope>NUCLEOTIDE SEQUENCE [LARGE SCALE GENOMIC DNA]</scope>
    <source>
        <strain evidence="11">BK-3</strain>
    </source>
</reference>
<dbReference type="EC" id="4.1.1.20" evidence="5 6"/>
<evidence type="ECO:0000313" key="12">
    <source>
        <dbReference type="Proteomes" id="UP000317355"/>
    </source>
</evidence>
<dbReference type="SUPFAM" id="SSF51419">
    <property type="entry name" value="PLP-binding barrel"/>
    <property type="match status" value="1"/>
</dbReference>
<dbReference type="InterPro" id="IPR000183">
    <property type="entry name" value="Orn/DAP/Arg_de-COase"/>
</dbReference>
<evidence type="ECO:0000259" key="10">
    <source>
        <dbReference type="Pfam" id="PF02784"/>
    </source>
</evidence>
<dbReference type="Gene3D" id="2.40.37.10">
    <property type="entry name" value="Lyase, Ornithine Decarboxylase, Chain A, domain 1"/>
    <property type="match status" value="1"/>
</dbReference>
<evidence type="ECO:0000256" key="7">
    <source>
        <dbReference type="PIRSR" id="PIRSR600183-50"/>
    </source>
</evidence>
<feature type="domain" description="Orn/DAP/Arg decarboxylase 2 N-terminal" evidence="10">
    <location>
        <begin position="36"/>
        <end position="281"/>
    </location>
</feature>
<evidence type="ECO:0000256" key="3">
    <source>
        <dbReference type="ARBA" id="ARBA00022898"/>
    </source>
</evidence>
<dbReference type="Proteomes" id="UP000317355">
    <property type="component" value="Unassembled WGS sequence"/>
</dbReference>
<keyword evidence="4 5" id="KW-0456">Lyase</keyword>
<dbReference type="InterPro" id="IPR029066">
    <property type="entry name" value="PLP-binding_barrel"/>
</dbReference>
<keyword evidence="5 8" id="KW-0457">Lysine biosynthesis</keyword>
<comment type="catalytic activity">
    <reaction evidence="5 8">
        <text>meso-2,6-diaminopimelate + H(+) = L-lysine + CO2</text>
        <dbReference type="Rhea" id="RHEA:15101"/>
        <dbReference type="ChEBI" id="CHEBI:15378"/>
        <dbReference type="ChEBI" id="CHEBI:16526"/>
        <dbReference type="ChEBI" id="CHEBI:32551"/>
        <dbReference type="ChEBI" id="CHEBI:57791"/>
        <dbReference type="EC" id="4.1.1.20"/>
    </reaction>
</comment>
<dbReference type="PROSITE" id="PS00878">
    <property type="entry name" value="ODR_DC_2_1"/>
    <property type="match status" value="1"/>
</dbReference>
<dbReference type="Pfam" id="PF02784">
    <property type="entry name" value="Orn_Arg_deC_N"/>
    <property type="match status" value="1"/>
</dbReference>
<dbReference type="Pfam" id="PF00278">
    <property type="entry name" value="Orn_DAP_Arg_deC"/>
    <property type="match status" value="1"/>
</dbReference>
<keyword evidence="5" id="KW-0028">Amino-acid biosynthesis</keyword>
<evidence type="ECO:0000256" key="6">
    <source>
        <dbReference type="NCBIfam" id="TIGR01048"/>
    </source>
</evidence>
<feature type="binding site" evidence="5">
    <location>
        <position position="373"/>
    </location>
    <ligand>
        <name>substrate</name>
    </ligand>
</feature>
<protein>
    <recommendedName>
        <fullName evidence="5 6">Diaminopimelate decarboxylase</fullName>
        <shortName evidence="5">DAP decarboxylase</shortName>
        <shortName evidence="5">DAPDC</shortName>
        <ecNumber evidence="5 6">4.1.1.20</ecNumber>
    </recommendedName>
</protein>
<dbReference type="EMBL" id="VMRY01000099">
    <property type="protein sequence ID" value="TVT50685.1"/>
    <property type="molecule type" value="Genomic_DNA"/>
</dbReference>
<accession>A0A558CPK3</accession>
<dbReference type="GO" id="GO:0009089">
    <property type="term" value="P:lysine biosynthetic process via diaminopimelate"/>
    <property type="evidence" value="ECO:0007669"/>
    <property type="project" value="UniProtKB-UniRule"/>
</dbReference>
<dbReference type="FunFam" id="3.20.20.10:FF:000003">
    <property type="entry name" value="Diaminopimelate decarboxylase"/>
    <property type="match status" value="1"/>
</dbReference>
<dbReference type="GO" id="GO:0030170">
    <property type="term" value="F:pyridoxal phosphate binding"/>
    <property type="evidence" value="ECO:0007669"/>
    <property type="project" value="UniProtKB-UniRule"/>
</dbReference>
<feature type="binding site" evidence="5">
    <location>
        <position position="373"/>
    </location>
    <ligand>
        <name>pyridoxal 5'-phosphate</name>
        <dbReference type="ChEBI" id="CHEBI:597326"/>
    </ligand>
</feature>
<dbReference type="UniPathway" id="UPA00034">
    <property type="reaction ID" value="UER00027"/>
</dbReference>
<dbReference type="PANTHER" id="PTHR43727:SF2">
    <property type="entry name" value="GROUP IV DECARBOXYLASE"/>
    <property type="match status" value="1"/>
</dbReference>
<evidence type="ECO:0000256" key="4">
    <source>
        <dbReference type="ARBA" id="ARBA00023239"/>
    </source>
</evidence>
<dbReference type="InterPro" id="IPR022653">
    <property type="entry name" value="De-COase2_pyr-phos_BS"/>
</dbReference>
<feature type="binding site" evidence="5">
    <location>
        <position position="345"/>
    </location>
    <ligand>
        <name>substrate</name>
    </ligand>
</feature>